<keyword evidence="10" id="KW-1185">Reference proteome</keyword>
<gene>
    <name evidence="6 9" type="primary">nusB</name>
    <name evidence="9" type="ORF">H0194_00735</name>
</gene>
<keyword evidence="2 6" id="KW-0889">Transcription antitermination</keyword>
<evidence type="ECO:0000256" key="1">
    <source>
        <dbReference type="ARBA" id="ARBA00005952"/>
    </source>
</evidence>
<dbReference type="EMBL" id="CP059404">
    <property type="protein sequence ID" value="QNE89634.1"/>
    <property type="molecule type" value="Genomic_DNA"/>
</dbReference>
<dbReference type="HAMAP" id="MF_00073">
    <property type="entry name" value="NusB"/>
    <property type="match status" value="1"/>
</dbReference>
<evidence type="ECO:0000256" key="2">
    <source>
        <dbReference type="ARBA" id="ARBA00022814"/>
    </source>
</evidence>
<proteinExistence type="inferred from homology"/>
<evidence type="ECO:0000256" key="6">
    <source>
        <dbReference type="HAMAP-Rule" id="MF_00073"/>
    </source>
</evidence>
<feature type="compositionally biased region" description="Low complexity" evidence="7">
    <location>
        <begin position="168"/>
        <end position="188"/>
    </location>
</feature>
<sequence>MTEDSKKNYRRHGSRYRARRRAADILYEAENRDVDPVQLVAERIELARDRDNAVAPVAEYTRAIVSGVADELDTIDEKIERFLSTDWELHRIPAVDRAILRVSTWELLFNPDIPTATAVVEGVELASEYSHDAAPPYVHAVLDDIAQSRSESSPLDVAGDADADEVADAGAEAADTAESEAAGHAPQD</sequence>
<evidence type="ECO:0000313" key="10">
    <source>
        <dbReference type="Proteomes" id="UP000515743"/>
    </source>
</evidence>
<protein>
    <recommendedName>
        <fullName evidence="6">Transcription antitermination protein NusB</fullName>
    </recommendedName>
    <alternativeName>
        <fullName evidence="6">Antitermination factor NusB</fullName>
    </alternativeName>
</protein>
<dbReference type="SUPFAM" id="SSF48013">
    <property type="entry name" value="NusB-like"/>
    <property type="match status" value="1"/>
</dbReference>
<keyword evidence="3 6" id="KW-0694">RNA-binding</keyword>
<evidence type="ECO:0000259" key="8">
    <source>
        <dbReference type="Pfam" id="PF01029"/>
    </source>
</evidence>
<dbReference type="PANTHER" id="PTHR11078:SF3">
    <property type="entry name" value="ANTITERMINATION NUSB DOMAIN-CONTAINING PROTEIN"/>
    <property type="match status" value="1"/>
</dbReference>
<dbReference type="Proteomes" id="UP000515743">
    <property type="component" value="Chromosome"/>
</dbReference>
<feature type="domain" description="NusB/RsmB/TIM44" evidence="8">
    <location>
        <begin position="17"/>
        <end position="146"/>
    </location>
</feature>
<evidence type="ECO:0000256" key="4">
    <source>
        <dbReference type="ARBA" id="ARBA00023015"/>
    </source>
</evidence>
<dbReference type="InterPro" id="IPR035926">
    <property type="entry name" value="NusB-like_sf"/>
</dbReference>
<dbReference type="InterPro" id="IPR011605">
    <property type="entry name" value="NusB_fam"/>
</dbReference>
<dbReference type="NCBIfam" id="TIGR01951">
    <property type="entry name" value="nusB"/>
    <property type="match status" value="1"/>
</dbReference>
<comment type="function">
    <text evidence="6">Involved in transcription antitermination. Required for transcription of ribosomal RNA (rRNA) genes. Binds specifically to the boxA antiterminator sequence of the ribosomal RNA (rrn) operons.</text>
</comment>
<dbReference type="PANTHER" id="PTHR11078">
    <property type="entry name" value="N UTILIZATION SUBSTANCE PROTEIN B-RELATED"/>
    <property type="match status" value="1"/>
</dbReference>
<dbReference type="GO" id="GO:0005829">
    <property type="term" value="C:cytosol"/>
    <property type="evidence" value="ECO:0007669"/>
    <property type="project" value="TreeGrafter"/>
</dbReference>
<evidence type="ECO:0000313" key="9">
    <source>
        <dbReference type="EMBL" id="QNE89634.1"/>
    </source>
</evidence>
<evidence type="ECO:0000256" key="5">
    <source>
        <dbReference type="ARBA" id="ARBA00023163"/>
    </source>
</evidence>
<keyword evidence="5 6" id="KW-0804">Transcription</keyword>
<dbReference type="GO" id="GO:0006353">
    <property type="term" value="P:DNA-templated transcription termination"/>
    <property type="evidence" value="ECO:0007669"/>
    <property type="project" value="UniProtKB-UniRule"/>
</dbReference>
<dbReference type="Pfam" id="PF01029">
    <property type="entry name" value="NusB"/>
    <property type="match status" value="1"/>
</dbReference>
<reference evidence="9 10" key="1">
    <citation type="submission" date="2020-07" db="EMBL/GenBank/DDBJ databases">
        <title>Complete genome and description of Corynebacterium incognita strain Marseille-Q3630 sp. nov.</title>
        <authorList>
            <person name="Boxberger M."/>
        </authorList>
    </citation>
    <scope>NUCLEOTIDE SEQUENCE [LARGE SCALE GENOMIC DNA]</scope>
    <source>
        <strain evidence="9 10">Marseille-Q3630</strain>
    </source>
</reference>
<dbReference type="GO" id="GO:0031564">
    <property type="term" value="P:transcription antitermination"/>
    <property type="evidence" value="ECO:0007669"/>
    <property type="project" value="UniProtKB-KW"/>
</dbReference>
<dbReference type="InterPro" id="IPR006027">
    <property type="entry name" value="NusB_RsmB_TIM44"/>
</dbReference>
<dbReference type="Gene3D" id="1.10.940.10">
    <property type="entry name" value="NusB-like"/>
    <property type="match status" value="1"/>
</dbReference>
<comment type="similarity">
    <text evidence="1 6">Belongs to the NusB family.</text>
</comment>
<dbReference type="RefSeq" id="WP_185176008.1">
    <property type="nucleotide sequence ID" value="NZ_CP059404.1"/>
</dbReference>
<keyword evidence="4 6" id="KW-0805">Transcription regulation</keyword>
<feature type="region of interest" description="Disordered" evidence="7">
    <location>
        <begin position="149"/>
        <end position="188"/>
    </location>
</feature>
<evidence type="ECO:0000256" key="3">
    <source>
        <dbReference type="ARBA" id="ARBA00022884"/>
    </source>
</evidence>
<accession>A0A7G7CPW8</accession>
<evidence type="ECO:0000256" key="7">
    <source>
        <dbReference type="SAM" id="MobiDB-lite"/>
    </source>
</evidence>
<name>A0A7G7CPW8_9CORY</name>
<organism evidence="9 10">
    <name type="scientific">Corynebacterium incognita</name>
    <dbReference type="NCBI Taxonomy" id="2754725"/>
    <lineage>
        <taxon>Bacteria</taxon>
        <taxon>Bacillati</taxon>
        <taxon>Actinomycetota</taxon>
        <taxon>Actinomycetes</taxon>
        <taxon>Mycobacteriales</taxon>
        <taxon>Corynebacteriaceae</taxon>
        <taxon>Corynebacterium</taxon>
    </lineage>
</organism>
<dbReference type="GO" id="GO:0003723">
    <property type="term" value="F:RNA binding"/>
    <property type="evidence" value="ECO:0007669"/>
    <property type="project" value="UniProtKB-UniRule"/>
</dbReference>
<dbReference type="AlphaFoldDB" id="A0A7G7CPW8"/>
<dbReference type="KEGG" id="cik:H0194_00735"/>